<dbReference type="SUPFAM" id="SSF53335">
    <property type="entry name" value="S-adenosyl-L-methionine-dependent methyltransferases"/>
    <property type="match status" value="1"/>
</dbReference>
<dbReference type="CDD" id="cd02440">
    <property type="entry name" value="AdoMet_MTases"/>
    <property type="match status" value="1"/>
</dbReference>
<accession>A0A6H0Y1N3</accession>
<name>A0A6H0Y1N3_9PEZI</name>
<keyword evidence="2" id="KW-1185">Reference proteome</keyword>
<dbReference type="OrthoDB" id="417697at2759"/>
<dbReference type="EMBL" id="CP051142">
    <property type="protein sequence ID" value="QIX00768.1"/>
    <property type="molecule type" value="Genomic_DNA"/>
</dbReference>
<reference evidence="1 2" key="1">
    <citation type="journal article" date="2016" name="Sci. Rep.">
        <title>Peltaster fructicola genome reveals evolution from an invasive phytopathogen to an ectophytic parasite.</title>
        <authorList>
            <person name="Xu C."/>
            <person name="Chen H."/>
            <person name="Gleason M.L."/>
            <person name="Xu J.R."/>
            <person name="Liu H."/>
            <person name="Zhang R."/>
            <person name="Sun G."/>
        </authorList>
    </citation>
    <scope>NUCLEOTIDE SEQUENCE [LARGE SCALE GENOMIC DNA]</scope>
    <source>
        <strain evidence="1 2">LNHT1506</strain>
    </source>
</reference>
<dbReference type="AlphaFoldDB" id="A0A6H0Y1N3"/>
<evidence type="ECO:0008006" key="3">
    <source>
        <dbReference type="Google" id="ProtNLM"/>
    </source>
</evidence>
<gene>
    <name evidence="1" type="ORF">AMS68_006285</name>
</gene>
<protein>
    <recommendedName>
        <fullName evidence="3">Methyltransferase domain-containing protein</fullName>
    </recommendedName>
</protein>
<dbReference type="InterPro" id="IPR029063">
    <property type="entry name" value="SAM-dependent_MTases_sf"/>
</dbReference>
<proteinExistence type="predicted"/>
<dbReference type="Pfam" id="PF13489">
    <property type="entry name" value="Methyltransf_23"/>
    <property type="match status" value="1"/>
</dbReference>
<dbReference type="Proteomes" id="UP000503462">
    <property type="component" value="Chromosome 4"/>
</dbReference>
<evidence type="ECO:0000313" key="1">
    <source>
        <dbReference type="EMBL" id="QIX00768.1"/>
    </source>
</evidence>
<organism evidence="1 2">
    <name type="scientific">Peltaster fructicola</name>
    <dbReference type="NCBI Taxonomy" id="286661"/>
    <lineage>
        <taxon>Eukaryota</taxon>
        <taxon>Fungi</taxon>
        <taxon>Dikarya</taxon>
        <taxon>Ascomycota</taxon>
        <taxon>Pezizomycotina</taxon>
        <taxon>Dothideomycetes</taxon>
        <taxon>Dothideomycetes incertae sedis</taxon>
        <taxon>Peltaster</taxon>
    </lineage>
</organism>
<evidence type="ECO:0000313" key="2">
    <source>
        <dbReference type="Proteomes" id="UP000503462"/>
    </source>
</evidence>
<dbReference type="Gene3D" id="3.40.50.150">
    <property type="entry name" value="Vaccinia Virus protein VP39"/>
    <property type="match status" value="1"/>
</dbReference>
<sequence>MSSSNSQPEYVLPRDASETERLNAQDLIWVSSIGFRAHPEIVKSIPKNARIADVGTGTGVWLIRLGSDEYQLEGLDMSDLQYPASHPENLTFHTLNILEPVPEKYKARYDLIHLRLVMAGMKADSWKIAAAHLLEMLKPGGFVQWEEGDFVHFTVLQGEPLAPMAALKKLNDVGIGRNIINKVITDAPVRMTSILRDAGFASSHASITSSDRDPKARQAFTEIMVKVLGATARWHLAQGYKDMFDADEVDKVTSQAMEEAQGARAYMQVAIYCTIGQKAA</sequence>